<keyword evidence="3" id="KW-1185">Reference proteome</keyword>
<reference evidence="2 3" key="1">
    <citation type="submission" date="2019-04" db="EMBL/GenBank/DDBJ databases">
        <title>Psychroflexus halotolerans sp. nov., isolated from a marine solar saltern.</title>
        <authorList>
            <person name="Feng X."/>
        </authorList>
    </citation>
    <scope>NUCLEOTIDE SEQUENCE [LARGE SCALE GENOMIC DNA]</scope>
    <source>
        <strain evidence="2 3">WDS2C27</strain>
    </source>
</reference>
<dbReference type="CDD" id="cd01832">
    <property type="entry name" value="SGNH_hydrolase_like_1"/>
    <property type="match status" value="1"/>
</dbReference>
<sequence>MNNKVLIFLVFICALGACSSDEQSITHSESEDKSEILTKSIKYLALGDSYTIGEGVQDSKRWPNQLVEEFESNDLSVDKLDIIAKTGWRTSDLINAIETNNPKDFNLISLQIGVNNQFSNQDFETFVEEFDLLIQKSTQISGQNNRVFVVSIPDYGVTPFGNSWGNPEQIASEIDMYNNHISQKCSEVGIAFINITDISRSLGDSEGALAPDNLHPSGFQYGLWVEKILPVVLEMISE</sequence>
<dbReference type="GO" id="GO:0016788">
    <property type="term" value="F:hydrolase activity, acting on ester bonds"/>
    <property type="evidence" value="ECO:0007669"/>
    <property type="project" value="UniProtKB-ARBA"/>
</dbReference>
<keyword evidence="2" id="KW-0378">Hydrolase</keyword>
<dbReference type="OrthoDB" id="158267at2"/>
<dbReference type="PROSITE" id="PS51257">
    <property type="entry name" value="PROKAR_LIPOPROTEIN"/>
    <property type="match status" value="1"/>
</dbReference>
<accession>A0A4V6AP30</accession>
<dbReference type="InterPro" id="IPR036514">
    <property type="entry name" value="SGNH_hydro_sf"/>
</dbReference>
<proteinExistence type="predicted"/>
<organism evidence="2 3">
    <name type="scientific">Mesohalobacter halotolerans</name>
    <dbReference type="NCBI Taxonomy" id="1883405"/>
    <lineage>
        <taxon>Bacteria</taxon>
        <taxon>Pseudomonadati</taxon>
        <taxon>Bacteroidota</taxon>
        <taxon>Flavobacteriia</taxon>
        <taxon>Flavobacteriales</taxon>
        <taxon>Flavobacteriaceae</taxon>
        <taxon>Mesohalobacter</taxon>
    </lineage>
</organism>
<evidence type="ECO:0000313" key="2">
    <source>
        <dbReference type="EMBL" id="TKS57145.1"/>
    </source>
</evidence>
<dbReference type="EMBL" id="SWMU01000001">
    <property type="protein sequence ID" value="TKS57145.1"/>
    <property type="molecule type" value="Genomic_DNA"/>
</dbReference>
<comment type="caution">
    <text evidence="2">The sequence shown here is derived from an EMBL/GenBank/DDBJ whole genome shotgun (WGS) entry which is preliminary data.</text>
</comment>
<evidence type="ECO:0000259" key="1">
    <source>
        <dbReference type="Pfam" id="PF13472"/>
    </source>
</evidence>
<name>A0A4V6AP30_9FLAO</name>
<dbReference type="Proteomes" id="UP000306552">
    <property type="component" value="Unassembled WGS sequence"/>
</dbReference>
<dbReference type="Pfam" id="PF13472">
    <property type="entry name" value="Lipase_GDSL_2"/>
    <property type="match status" value="1"/>
</dbReference>
<dbReference type="SUPFAM" id="SSF52266">
    <property type="entry name" value="SGNH hydrolase"/>
    <property type="match status" value="1"/>
</dbReference>
<evidence type="ECO:0000313" key="3">
    <source>
        <dbReference type="Proteomes" id="UP000306552"/>
    </source>
</evidence>
<dbReference type="AlphaFoldDB" id="A0A4V6AP30"/>
<dbReference type="Gene3D" id="3.40.50.1110">
    <property type="entry name" value="SGNH hydrolase"/>
    <property type="match status" value="1"/>
</dbReference>
<feature type="domain" description="SGNH hydrolase-type esterase" evidence="1">
    <location>
        <begin position="45"/>
        <end position="217"/>
    </location>
</feature>
<dbReference type="InterPro" id="IPR013830">
    <property type="entry name" value="SGNH_hydro"/>
</dbReference>
<protein>
    <submittedName>
        <fullName evidence="2">SGNH/GDSL hydrolase family protein</fullName>
    </submittedName>
</protein>
<dbReference type="RefSeq" id="WP_138930848.1">
    <property type="nucleotide sequence ID" value="NZ_SWMU01000001.1"/>
</dbReference>
<gene>
    <name evidence="2" type="ORF">FCN74_01630</name>
</gene>